<protein>
    <submittedName>
        <fullName evidence="2">Uncharacterized protein</fullName>
    </submittedName>
</protein>
<name>A0ABY4VG83_9GAMM</name>
<gene>
    <name evidence="2" type="ORF">MJO52_09390</name>
</gene>
<evidence type="ECO:0000313" key="2">
    <source>
        <dbReference type="EMBL" id="USD23329.1"/>
    </source>
</evidence>
<proteinExistence type="predicted"/>
<reference evidence="2" key="1">
    <citation type="submission" date="2022-02" db="EMBL/GenBank/DDBJ databases">
        <title>Coral-associated bacteria.</title>
        <authorList>
            <person name="Tang K."/>
            <person name="Wang X."/>
        </authorList>
    </citation>
    <scope>NUCLEOTIDE SEQUENCE</scope>
    <source>
        <strain evidence="2">SCSIO 43006</strain>
    </source>
</reference>
<dbReference type="RefSeq" id="WP_252085675.1">
    <property type="nucleotide sequence ID" value="NZ_CP092418.1"/>
</dbReference>
<sequence>MNDILLGVILFGLLVLGLVGIIFLIPLWVKVSTESEQDPNHLYSIFWEEAGFKGEKISSASGCLFPFIVLANPNFDIEGLILCIVVSVVCGLYHSSVYRGYAIITGKMKVAGVAALCMLTAVSFMVRYQALSSFYIIFCVALIGAAWGSYAVYRRAYLIRLERVVWRVKNQTKPPLVS</sequence>
<feature type="transmembrane region" description="Helical" evidence="1">
    <location>
        <begin position="110"/>
        <end position="128"/>
    </location>
</feature>
<evidence type="ECO:0000313" key="3">
    <source>
        <dbReference type="Proteomes" id="UP001055658"/>
    </source>
</evidence>
<dbReference type="EMBL" id="CP092418">
    <property type="protein sequence ID" value="USD23329.1"/>
    <property type="molecule type" value="Genomic_DNA"/>
</dbReference>
<organism evidence="2 3">
    <name type="scientific">Microbulbifer variabilis</name>
    <dbReference type="NCBI Taxonomy" id="266805"/>
    <lineage>
        <taxon>Bacteria</taxon>
        <taxon>Pseudomonadati</taxon>
        <taxon>Pseudomonadota</taxon>
        <taxon>Gammaproteobacteria</taxon>
        <taxon>Cellvibrionales</taxon>
        <taxon>Microbulbiferaceae</taxon>
        <taxon>Microbulbifer</taxon>
    </lineage>
</organism>
<keyword evidence="1" id="KW-0472">Membrane</keyword>
<feature type="transmembrane region" description="Helical" evidence="1">
    <location>
        <begin position="7"/>
        <end position="29"/>
    </location>
</feature>
<keyword evidence="3" id="KW-1185">Reference proteome</keyword>
<dbReference type="Proteomes" id="UP001055658">
    <property type="component" value="Chromosome"/>
</dbReference>
<accession>A0ABY4VG83</accession>
<feature type="transmembrane region" description="Helical" evidence="1">
    <location>
        <begin position="79"/>
        <end position="98"/>
    </location>
</feature>
<feature type="transmembrane region" description="Helical" evidence="1">
    <location>
        <begin position="134"/>
        <end position="153"/>
    </location>
</feature>
<keyword evidence="1" id="KW-0812">Transmembrane</keyword>
<keyword evidence="1" id="KW-1133">Transmembrane helix</keyword>
<evidence type="ECO:0000256" key="1">
    <source>
        <dbReference type="SAM" id="Phobius"/>
    </source>
</evidence>